<dbReference type="AlphaFoldDB" id="A0AAD1Y2F0"/>
<protein>
    <submittedName>
        <fullName evidence="2">Uncharacterized protein</fullName>
    </submittedName>
</protein>
<feature type="compositionally biased region" description="Basic and acidic residues" evidence="1">
    <location>
        <begin position="38"/>
        <end position="52"/>
    </location>
</feature>
<name>A0AAD1Y2F0_EUPCR</name>
<evidence type="ECO:0000313" key="3">
    <source>
        <dbReference type="EMBL" id="CAI2383047.1"/>
    </source>
</evidence>
<feature type="region of interest" description="Disordered" evidence="1">
    <location>
        <begin position="1"/>
        <end position="96"/>
    </location>
</feature>
<gene>
    <name evidence="2" type="ORF">ECRASSUSDP1_LOCUS24170</name>
    <name evidence="3" type="ORF">ECRASSUSDP1_LOCUS24538</name>
</gene>
<proteinExistence type="predicted"/>
<feature type="compositionally biased region" description="Basic and acidic residues" evidence="1">
    <location>
        <begin position="67"/>
        <end position="85"/>
    </location>
</feature>
<keyword evidence="4" id="KW-1185">Reference proteome</keyword>
<evidence type="ECO:0000313" key="2">
    <source>
        <dbReference type="EMBL" id="CAI2382690.1"/>
    </source>
</evidence>
<dbReference type="Proteomes" id="UP001295684">
    <property type="component" value="Unassembled WGS sequence"/>
</dbReference>
<dbReference type="EMBL" id="CAMPGE010025269">
    <property type="protein sequence ID" value="CAI2383047.1"/>
    <property type="molecule type" value="Genomic_DNA"/>
</dbReference>
<organism evidence="2 4">
    <name type="scientific">Euplotes crassus</name>
    <dbReference type="NCBI Taxonomy" id="5936"/>
    <lineage>
        <taxon>Eukaryota</taxon>
        <taxon>Sar</taxon>
        <taxon>Alveolata</taxon>
        <taxon>Ciliophora</taxon>
        <taxon>Intramacronucleata</taxon>
        <taxon>Spirotrichea</taxon>
        <taxon>Hypotrichia</taxon>
        <taxon>Euplotida</taxon>
        <taxon>Euplotidae</taxon>
        <taxon>Moneuplotes</taxon>
    </lineage>
</organism>
<feature type="compositionally biased region" description="Polar residues" evidence="1">
    <location>
        <begin position="7"/>
        <end position="16"/>
    </location>
</feature>
<dbReference type="EMBL" id="CAMPGE010024876">
    <property type="protein sequence ID" value="CAI2382690.1"/>
    <property type="molecule type" value="Genomic_DNA"/>
</dbReference>
<sequence>MGCGPSTGKNKAGSQPKQKHKAYKGQGYAVGGGENDNADQRELRAQAAEKRLQQNNQKGFNKASYAEMERKKKLQEEMEKDRLAKGDGANMKWNMK</sequence>
<comment type="caution">
    <text evidence="2">The sequence shown here is derived from an EMBL/GenBank/DDBJ whole genome shotgun (WGS) entry which is preliminary data.</text>
</comment>
<accession>A0AAD1Y2F0</accession>
<evidence type="ECO:0000313" key="4">
    <source>
        <dbReference type="Proteomes" id="UP001295684"/>
    </source>
</evidence>
<evidence type="ECO:0000256" key="1">
    <source>
        <dbReference type="SAM" id="MobiDB-lite"/>
    </source>
</evidence>
<reference evidence="2" key="1">
    <citation type="submission" date="2023-07" db="EMBL/GenBank/DDBJ databases">
        <authorList>
            <consortium name="AG Swart"/>
            <person name="Singh M."/>
            <person name="Singh A."/>
            <person name="Seah K."/>
            <person name="Emmerich C."/>
        </authorList>
    </citation>
    <scope>NUCLEOTIDE SEQUENCE</scope>
    <source>
        <strain evidence="2">DP1</strain>
    </source>
</reference>